<evidence type="ECO:0000313" key="4">
    <source>
        <dbReference type="Proteomes" id="UP000011135"/>
    </source>
</evidence>
<dbReference type="Pfam" id="PF13505">
    <property type="entry name" value="OMP_b-brl"/>
    <property type="match status" value="1"/>
</dbReference>
<dbReference type="STRING" id="1237149.C900_04825"/>
<gene>
    <name evidence="3" type="ORF">C900_04825</name>
</gene>
<dbReference type="Proteomes" id="UP000011135">
    <property type="component" value="Unassembled WGS sequence"/>
</dbReference>
<dbReference type="InterPro" id="IPR036709">
    <property type="entry name" value="Autotransporte_beta_dom_sf"/>
</dbReference>
<dbReference type="AlphaFoldDB" id="L8JLA8"/>
<organism evidence="3 4">
    <name type="scientific">Fulvivirga imtechensis AK7</name>
    <dbReference type="NCBI Taxonomy" id="1237149"/>
    <lineage>
        <taxon>Bacteria</taxon>
        <taxon>Pseudomonadati</taxon>
        <taxon>Bacteroidota</taxon>
        <taxon>Cytophagia</taxon>
        <taxon>Cytophagales</taxon>
        <taxon>Fulvivirgaceae</taxon>
        <taxon>Fulvivirga</taxon>
    </lineage>
</organism>
<dbReference type="InterPro" id="IPR011250">
    <property type="entry name" value="OMP/PagP_B-barrel"/>
</dbReference>
<keyword evidence="1" id="KW-0732">Signal</keyword>
<dbReference type="eggNOG" id="COG3047">
    <property type="taxonomic scope" value="Bacteria"/>
</dbReference>
<dbReference type="SUPFAM" id="SSF56925">
    <property type="entry name" value="OMPA-like"/>
    <property type="match status" value="1"/>
</dbReference>
<comment type="caution">
    <text evidence="3">The sequence shown here is derived from an EMBL/GenBank/DDBJ whole genome shotgun (WGS) entry which is preliminary data.</text>
</comment>
<feature type="domain" description="Outer membrane protein beta-barrel" evidence="2">
    <location>
        <begin position="9"/>
        <end position="202"/>
    </location>
</feature>
<dbReference type="RefSeq" id="WP_009581978.1">
    <property type="nucleotide sequence ID" value="NZ_AMZN01000070.1"/>
</dbReference>
<keyword evidence="4" id="KW-1185">Reference proteome</keyword>
<dbReference type="InterPro" id="IPR027385">
    <property type="entry name" value="Beta-barrel_OMP"/>
</dbReference>
<dbReference type="OrthoDB" id="945117at2"/>
<sequence length="204" mass="22867">MRIVKAYCVLILFFVLTFKGFAQLEKGHFMVGGNISFEKSKTELPQNGPNVSDHKQLTFSIDPDISYFLADNLALGVVTPFSYSKNSNSMQDQASKTYSVGPKLRYYFPSGRWAIFPEVSYTIGWNTTEGSIFSPDVGEVIEAKAKGNTSMFSGGLGGAYFINDHVAIEGVLFYKKYQLDYEENFFTDVDISSFNFKAGLQFFL</sequence>
<reference evidence="3 4" key="1">
    <citation type="submission" date="2012-12" db="EMBL/GenBank/DDBJ databases">
        <title>Genome assembly of Fulvivirga imtechensis AK7.</title>
        <authorList>
            <person name="Nupur N."/>
            <person name="Khatri I."/>
            <person name="Kumar R."/>
            <person name="Subramanian S."/>
            <person name="Pinnaka A."/>
        </authorList>
    </citation>
    <scope>NUCLEOTIDE SEQUENCE [LARGE SCALE GENOMIC DNA]</scope>
    <source>
        <strain evidence="3 4">AK7</strain>
    </source>
</reference>
<dbReference type="Gene3D" id="2.40.128.130">
    <property type="entry name" value="Autotransporter beta-domain"/>
    <property type="match status" value="1"/>
</dbReference>
<evidence type="ECO:0000313" key="3">
    <source>
        <dbReference type="EMBL" id="ELR69600.1"/>
    </source>
</evidence>
<proteinExistence type="predicted"/>
<dbReference type="EMBL" id="AMZN01000070">
    <property type="protein sequence ID" value="ELR69600.1"/>
    <property type="molecule type" value="Genomic_DNA"/>
</dbReference>
<accession>L8JLA8</accession>
<evidence type="ECO:0000259" key="2">
    <source>
        <dbReference type="Pfam" id="PF13505"/>
    </source>
</evidence>
<protein>
    <recommendedName>
        <fullName evidence="2">Outer membrane protein beta-barrel domain-containing protein</fullName>
    </recommendedName>
</protein>
<evidence type="ECO:0000256" key="1">
    <source>
        <dbReference type="ARBA" id="ARBA00022729"/>
    </source>
</evidence>
<name>L8JLA8_9BACT</name>